<evidence type="ECO:0008006" key="4">
    <source>
        <dbReference type="Google" id="ProtNLM"/>
    </source>
</evidence>
<accession>A0A0M0BXH5</accession>
<evidence type="ECO:0000256" key="1">
    <source>
        <dbReference type="SAM" id="Phobius"/>
    </source>
</evidence>
<name>A0A0M0BXH5_9ARCH</name>
<comment type="caution">
    <text evidence="2">The sequence shown here is derived from an EMBL/GenBank/DDBJ whole genome shotgun (WGS) entry which is preliminary data.</text>
</comment>
<gene>
    <name evidence="2" type="ORF">AC477_01665</name>
</gene>
<evidence type="ECO:0000313" key="2">
    <source>
        <dbReference type="EMBL" id="KON33302.1"/>
    </source>
</evidence>
<sequence>MTILQFPLSLIFIVILNIISMILFGVDKLKSIRGGWRIDEWRLLLIALLGPFGAYLGSLLFKHKTRKAKFLLVPIFMFMQLYLMLHFHLS</sequence>
<dbReference type="InterPro" id="IPR010718">
    <property type="entry name" value="DUF1294"/>
</dbReference>
<feature type="transmembrane region" description="Helical" evidence="1">
    <location>
        <begin position="41"/>
        <end position="61"/>
    </location>
</feature>
<feature type="transmembrane region" description="Helical" evidence="1">
    <location>
        <begin position="7"/>
        <end position="26"/>
    </location>
</feature>
<evidence type="ECO:0000313" key="3">
    <source>
        <dbReference type="Proteomes" id="UP000037237"/>
    </source>
</evidence>
<dbReference type="EMBL" id="LFWU01000033">
    <property type="protein sequence ID" value="KON33302.1"/>
    <property type="molecule type" value="Genomic_DNA"/>
</dbReference>
<dbReference type="Proteomes" id="UP000037237">
    <property type="component" value="Unassembled WGS sequence"/>
</dbReference>
<keyword evidence="1" id="KW-0472">Membrane</keyword>
<feature type="transmembrane region" description="Helical" evidence="1">
    <location>
        <begin position="70"/>
        <end position="89"/>
    </location>
</feature>
<keyword evidence="1" id="KW-0812">Transmembrane</keyword>
<organism evidence="2 3">
    <name type="scientific">miscellaneous Crenarchaeota group-1 archaeon SG8-32-1</name>
    <dbReference type="NCBI Taxonomy" id="1685124"/>
    <lineage>
        <taxon>Archaea</taxon>
        <taxon>Candidatus Bathyarchaeota</taxon>
        <taxon>MCG-1</taxon>
    </lineage>
</organism>
<protein>
    <recommendedName>
        <fullName evidence="4">DUF1294 domain-containing protein</fullName>
    </recommendedName>
</protein>
<reference evidence="2 3" key="1">
    <citation type="submission" date="2015-06" db="EMBL/GenBank/DDBJ databases">
        <title>New insights into the roles of widespread benthic archaea in carbon and nitrogen cycling.</title>
        <authorList>
            <person name="Lazar C.S."/>
            <person name="Baker B.J."/>
            <person name="Seitz K.W."/>
            <person name="Hyde A.S."/>
            <person name="Dick G.J."/>
            <person name="Hinrichs K.-U."/>
            <person name="Teske A.P."/>
        </authorList>
    </citation>
    <scope>NUCLEOTIDE SEQUENCE [LARGE SCALE GENOMIC DNA]</scope>
    <source>
        <strain evidence="2">SG8-32-1</strain>
    </source>
</reference>
<keyword evidence="1" id="KW-1133">Transmembrane helix</keyword>
<dbReference type="Pfam" id="PF06961">
    <property type="entry name" value="DUF1294"/>
    <property type="match status" value="1"/>
</dbReference>
<dbReference type="AlphaFoldDB" id="A0A0M0BXH5"/>
<proteinExistence type="predicted"/>